<proteinExistence type="inferred from homology"/>
<feature type="region of interest" description="Disordered" evidence="10">
    <location>
        <begin position="654"/>
        <end position="729"/>
    </location>
</feature>
<keyword evidence="6" id="KW-0067">ATP-binding</keyword>
<dbReference type="EMBL" id="FMSP01000005">
    <property type="protein sequence ID" value="SCV70427.1"/>
    <property type="molecule type" value="Genomic_DNA"/>
</dbReference>
<dbReference type="SUPFAM" id="SSF52540">
    <property type="entry name" value="P-loop containing nucleoside triphosphate hydrolases"/>
    <property type="match status" value="2"/>
</dbReference>
<keyword evidence="14" id="KW-1185">Reference proteome</keyword>
<evidence type="ECO:0000256" key="1">
    <source>
        <dbReference type="ARBA" id="ARBA00003706"/>
    </source>
</evidence>
<dbReference type="Pfam" id="PF00271">
    <property type="entry name" value="Helicase_C"/>
    <property type="match status" value="2"/>
</dbReference>
<evidence type="ECO:0000256" key="4">
    <source>
        <dbReference type="ARBA" id="ARBA00022801"/>
    </source>
</evidence>
<dbReference type="InterPro" id="IPR050079">
    <property type="entry name" value="DEAD_box_RNA_helicase"/>
</dbReference>
<dbReference type="OrthoDB" id="1191041at2759"/>
<dbReference type="STRING" id="269621.A0A238FB86"/>
<evidence type="ECO:0000313" key="14">
    <source>
        <dbReference type="Proteomes" id="UP000198372"/>
    </source>
</evidence>
<dbReference type="PROSITE" id="PS51192">
    <property type="entry name" value="HELICASE_ATP_BIND_1"/>
    <property type="match status" value="1"/>
</dbReference>
<keyword evidence="4" id="KW-0378">Hydrolase</keyword>
<dbReference type="GO" id="GO:0005829">
    <property type="term" value="C:cytosol"/>
    <property type="evidence" value="ECO:0007669"/>
    <property type="project" value="TreeGrafter"/>
</dbReference>
<evidence type="ECO:0000256" key="9">
    <source>
        <dbReference type="ARBA" id="ARBA00047984"/>
    </source>
</evidence>
<dbReference type="GO" id="GO:0016787">
    <property type="term" value="F:hydrolase activity"/>
    <property type="evidence" value="ECO:0007669"/>
    <property type="project" value="UniProtKB-KW"/>
</dbReference>
<dbReference type="SMART" id="SM00490">
    <property type="entry name" value="HELICc"/>
    <property type="match status" value="1"/>
</dbReference>
<feature type="compositionally biased region" description="Polar residues" evidence="10">
    <location>
        <begin position="444"/>
        <end position="455"/>
    </location>
</feature>
<dbReference type="PANTHER" id="PTHR47959">
    <property type="entry name" value="ATP-DEPENDENT RNA HELICASE RHLE-RELATED"/>
    <property type="match status" value="1"/>
</dbReference>
<dbReference type="PROSITE" id="PS51194">
    <property type="entry name" value="HELICASE_CTER"/>
    <property type="match status" value="1"/>
</dbReference>
<dbReference type="InterPro" id="IPR011545">
    <property type="entry name" value="DEAD/DEAH_box_helicase_dom"/>
</dbReference>
<dbReference type="InterPro" id="IPR027417">
    <property type="entry name" value="P-loop_NTPase"/>
</dbReference>
<sequence>MSSGEPSTSASTSVTPTLAPAVTKTSHLAKPTSFASLEPALHPLLLRSLAASQFPVATPIQASLIPLAISTHRDILARARTGSGKTIAYAIPILHAMLTQRAANSSSVKGTEALILVPTRELAEQVRGQLSKLIHGLGFSDDDEIGLVNIAGGGDQKMNKKRKTAKKVVEDKVQLADRPSIVIATPSKVLTHLRSHILHLEDLTHLVIDEADLILSYGHSSEDIRSILNGPWGLPKVYQSFLMSATLTGQVEELKGILLRNPVSLHSDCFSSSILAHTRMHSRLKIVLKLEDDDDEIANLSQFFVRQVLPLCNSTAPHRTNPSPHSRSCTEEDKFLLIYVILKLRLIKGKCLIFVNNTDRGYRIKLYLEKFGIKSGVLNSELPFNSRYHAVQEFNRGVFDYLIATDESGLEGHDRDGAADEDLAPGRIEAEGEGASTLITTQPAGEITTTDASSTTKKRKRNAKEASLKASTTEYGVSRGVDFVDVACVINFDLPFSSRSYTHRVGRTARAGRTGTSLSFVVPKESHGLKKQNDVSLPTAIRDEVVFARIEKAQRGKGGQVKEYKFDLKQVEGFRYRMEDALRSVTKAAVREARIKEIKNEVVNSDKLKAHFEDNPKDLAFLRHDKPLHPSRVQPHLKHVPSYLMPRIAAVGSSTDPAEASNQSGSGSKLFDPSQSRVPFHKAQRGGKGGRGGRGGRGGAARKGSAGQPRRQDPLKGGKFSFDKKKDAK</sequence>
<gene>
    <name evidence="13" type="ORF">BQ2448_1821</name>
</gene>
<dbReference type="Gene3D" id="3.40.50.300">
    <property type="entry name" value="P-loop containing nucleotide triphosphate hydrolases"/>
    <property type="match status" value="2"/>
</dbReference>
<evidence type="ECO:0000256" key="8">
    <source>
        <dbReference type="ARBA" id="ARBA00038041"/>
    </source>
</evidence>
<evidence type="ECO:0000256" key="2">
    <source>
        <dbReference type="ARBA" id="ARBA00012552"/>
    </source>
</evidence>
<feature type="domain" description="Helicase C-terminal" evidence="12">
    <location>
        <begin position="336"/>
        <end position="572"/>
    </location>
</feature>
<keyword evidence="3" id="KW-0547">Nucleotide-binding</keyword>
<dbReference type="GO" id="GO:0003724">
    <property type="term" value="F:RNA helicase activity"/>
    <property type="evidence" value="ECO:0007669"/>
    <property type="project" value="UniProtKB-EC"/>
</dbReference>
<feature type="domain" description="Helicase ATP-binding" evidence="11">
    <location>
        <begin position="66"/>
        <end position="265"/>
    </location>
</feature>
<dbReference type="Proteomes" id="UP000198372">
    <property type="component" value="Unassembled WGS sequence"/>
</dbReference>
<accession>A0A238FB86</accession>
<feature type="region of interest" description="Disordered" evidence="10">
    <location>
        <begin position="444"/>
        <end position="467"/>
    </location>
</feature>
<dbReference type="CDD" id="cd18787">
    <property type="entry name" value="SF2_C_DEAD"/>
    <property type="match status" value="1"/>
</dbReference>
<dbReference type="EC" id="3.6.4.13" evidence="2"/>
<dbReference type="SMART" id="SM00487">
    <property type="entry name" value="DEXDc"/>
    <property type="match status" value="1"/>
</dbReference>
<evidence type="ECO:0000256" key="6">
    <source>
        <dbReference type="ARBA" id="ARBA00022840"/>
    </source>
</evidence>
<evidence type="ECO:0000256" key="7">
    <source>
        <dbReference type="ARBA" id="ARBA00022884"/>
    </source>
</evidence>
<evidence type="ECO:0000313" key="13">
    <source>
        <dbReference type="EMBL" id="SCV70427.1"/>
    </source>
</evidence>
<evidence type="ECO:0000259" key="12">
    <source>
        <dbReference type="PROSITE" id="PS51194"/>
    </source>
</evidence>
<evidence type="ECO:0000256" key="3">
    <source>
        <dbReference type="ARBA" id="ARBA00022741"/>
    </source>
</evidence>
<keyword evidence="5" id="KW-0347">Helicase</keyword>
<feature type="compositionally biased region" description="Gly residues" evidence="10">
    <location>
        <begin position="686"/>
        <end position="701"/>
    </location>
</feature>
<evidence type="ECO:0000256" key="10">
    <source>
        <dbReference type="SAM" id="MobiDB-lite"/>
    </source>
</evidence>
<comment type="function">
    <text evidence="1">ATP-binding RNA helicase involved in the biogenesis of 60S ribosomal subunits and is required for the normal formation of 25S and 5.8S rRNAs.</text>
</comment>
<protein>
    <recommendedName>
        <fullName evidence="2">RNA helicase</fullName>
        <ecNumber evidence="2">3.6.4.13</ecNumber>
    </recommendedName>
</protein>
<dbReference type="GO" id="GO:0005524">
    <property type="term" value="F:ATP binding"/>
    <property type="evidence" value="ECO:0007669"/>
    <property type="project" value="UniProtKB-KW"/>
</dbReference>
<keyword evidence="7" id="KW-0694">RNA-binding</keyword>
<organism evidence="13 14">
    <name type="scientific">Microbotryum intermedium</name>
    <dbReference type="NCBI Taxonomy" id="269621"/>
    <lineage>
        <taxon>Eukaryota</taxon>
        <taxon>Fungi</taxon>
        <taxon>Dikarya</taxon>
        <taxon>Basidiomycota</taxon>
        <taxon>Pucciniomycotina</taxon>
        <taxon>Microbotryomycetes</taxon>
        <taxon>Microbotryales</taxon>
        <taxon>Microbotryaceae</taxon>
        <taxon>Microbotryum</taxon>
    </lineage>
</organism>
<comment type="catalytic activity">
    <reaction evidence="9">
        <text>ATP + H2O = ADP + phosphate + H(+)</text>
        <dbReference type="Rhea" id="RHEA:13065"/>
        <dbReference type="ChEBI" id="CHEBI:15377"/>
        <dbReference type="ChEBI" id="CHEBI:15378"/>
        <dbReference type="ChEBI" id="CHEBI:30616"/>
        <dbReference type="ChEBI" id="CHEBI:43474"/>
        <dbReference type="ChEBI" id="CHEBI:456216"/>
        <dbReference type="EC" id="3.6.4.13"/>
    </reaction>
</comment>
<evidence type="ECO:0000256" key="5">
    <source>
        <dbReference type="ARBA" id="ARBA00022806"/>
    </source>
</evidence>
<dbReference type="InterPro" id="IPR001650">
    <property type="entry name" value="Helicase_C-like"/>
</dbReference>
<evidence type="ECO:0000259" key="11">
    <source>
        <dbReference type="PROSITE" id="PS51192"/>
    </source>
</evidence>
<dbReference type="AlphaFoldDB" id="A0A238FB86"/>
<dbReference type="InterPro" id="IPR014001">
    <property type="entry name" value="Helicase_ATP-bd"/>
</dbReference>
<reference evidence="14" key="1">
    <citation type="submission" date="2016-09" db="EMBL/GenBank/DDBJ databases">
        <authorList>
            <person name="Jeantristanb JTB J.-T."/>
            <person name="Ricardo R."/>
        </authorList>
    </citation>
    <scope>NUCLEOTIDE SEQUENCE [LARGE SCALE GENOMIC DNA]</scope>
</reference>
<name>A0A238FB86_9BASI</name>
<comment type="similarity">
    <text evidence="8">Belongs to the DEAD box helicase family. DDX56/DBP9 subfamily.</text>
</comment>
<dbReference type="PANTHER" id="PTHR47959:SF21">
    <property type="entry name" value="DEAD-BOX HELICASE 56"/>
    <property type="match status" value="1"/>
</dbReference>
<dbReference type="GO" id="GO:0003723">
    <property type="term" value="F:RNA binding"/>
    <property type="evidence" value="ECO:0007669"/>
    <property type="project" value="UniProtKB-KW"/>
</dbReference>
<feature type="compositionally biased region" description="Basic and acidic residues" evidence="10">
    <location>
        <begin position="710"/>
        <end position="729"/>
    </location>
</feature>
<feature type="compositionally biased region" description="Polar residues" evidence="10">
    <location>
        <begin position="654"/>
        <end position="677"/>
    </location>
</feature>
<dbReference type="Pfam" id="PF00270">
    <property type="entry name" value="DEAD"/>
    <property type="match status" value="1"/>
</dbReference>